<dbReference type="AlphaFoldDB" id="A0A1I0VPY2"/>
<name>A0A1I0VPY2_9BACT</name>
<evidence type="ECO:0000313" key="2">
    <source>
        <dbReference type="EMBL" id="SFA78033.1"/>
    </source>
</evidence>
<feature type="chain" id="PRO_5011571789" description="Outer membrane insertion C-signal" evidence="1">
    <location>
        <begin position="20"/>
        <end position="137"/>
    </location>
</feature>
<keyword evidence="3" id="KW-1185">Reference proteome</keyword>
<reference evidence="2 3" key="1">
    <citation type="submission" date="2016-10" db="EMBL/GenBank/DDBJ databases">
        <authorList>
            <person name="de Groot N.N."/>
        </authorList>
    </citation>
    <scope>NUCLEOTIDE SEQUENCE [LARGE SCALE GENOMIC DNA]</scope>
    <source>
        <strain evidence="2 3">DSM 23399</strain>
    </source>
</reference>
<keyword evidence="1" id="KW-0732">Signal</keyword>
<proteinExistence type="predicted"/>
<dbReference type="EMBL" id="FOKK01000001">
    <property type="protein sequence ID" value="SFA78033.1"/>
    <property type="molecule type" value="Genomic_DNA"/>
</dbReference>
<organism evidence="2 3">
    <name type="scientific">Algoriphagus aquimarinus</name>
    <dbReference type="NCBI Taxonomy" id="237018"/>
    <lineage>
        <taxon>Bacteria</taxon>
        <taxon>Pseudomonadati</taxon>
        <taxon>Bacteroidota</taxon>
        <taxon>Cytophagia</taxon>
        <taxon>Cytophagales</taxon>
        <taxon>Cyclobacteriaceae</taxon>
        <taxon>Algoriphagus</taxon>
    </lineage>
</organism>
<gene>
    <name evidence="2" type="ORF">SAMN04489723_101293</name>
</gene>
<evidence type="ECO:0000313" key="3">
    <source>
        <dbReference type="Proteomes" id="UP000198790"/>
    </source>
</evidence>
<evidence type="ECO:0008006" key="4">
    <source>
        <dbReference type="Google" id="ProtNLM"/>
    </source>
</evidence>
<accession>A0A1I0VPY2</accession>
<dbReference type="STRING" id="237018.SAMN04489723_101293"/>
<protein>
    <recommendedName>
        <fullName evidence="4">Outer membrane insertion C-signal</fullName>
    </recommendedName>
</protein>
<dbReference type="RefSeq" id="WP_092894389.1">
    <property type="nucleotide sequence ID" value="NZ_FOKK01000001.1"/>
</dbReference>
<feature type="signal peptide" evidence="1">
    <location>
        <begin position="1"/>
        <end position="19"/>
    </location>
</feature>
<evidence type="ECO:0000256" key="1">
    <source>
        <dbReference type="SAM" id="SignalP"/>
    </source>
</evidence>
<dbReference type="Proteomes" id="UP000198790">
    <property type="component" value="Unassembled WGS sequence"/>
</dbReference>
<sequence>MKKIVLLAFFGLFSLTVFSQTTITFHQSNLPFIGVNYQFGERFIPEFRVGTDSYFENMSAELAANYIFKKTDRFEFYGGAGLRVRSFDGVVVPIGLNIYPFEQKDFGFHIEGAPIIGFNDDSIFRGSFGLRYRFVKN</sequence>
<dbReference type="OrthoDB" id="1453926at2"/>